<dbReference type="GO" id="GO:0004826">
    <property type="term" value="F:phenylalanine-tRNA ligase activity"/>
    <property type="evidence" value="ECO:0007669"/>
    <property type="project" value="InterPro"/>
</dbReference>
<evidence type="ECO:0000313" key="3">
    <source>
        <dbReference type="Proteomes" id="UP000095743"/>
    </source>
</evidence>
<dbReference type="PANTHER" id="PTHR39209">
    <property type="match status" value="1"/>
</dbReference>
<dbReference type="InterPro" id="IPR005146">
    <property type="entry name" value="B3/B4_tRNA-bd"/>
</dbReference>
<dbReference type="GO" id="GO:0003723">
    <property type="term" value="F:RNA binding"/>
    <property type="evidence" value="ECO:0007669"/>
    <property type="project" value="InterPro"/>
</dbReference>
<dbReference type="PANTHER" id="PTHR39209:SF2">
    <property type="entry name" value="CYTOPLASMIC PROTEIN"/>
    <property type="match status" value="1"/>
</dbReference>
<protein>
    <recommendedName>
        <fullName evidence="1">B3/B4 tRNA-binding domain-containing protein</fullName>
    </recommendedName>
</protein>
<name>A0A1D8GMY4_9FIRM</name>
<dbReference type="KEGG" id="gfe:Gferi_23815"/>
<dbReference type="SUPFAM" id="SSF56037">
    <property type="entry name" value="PheT/TilS domain"/>
    <property type="match status" value="1"/>
</dbReference>
<keyword evidence="3" id="KW-1185">Reference proteome</keyword>
<proteinExistence type="predicted"/>
<dbReference type="STRING" id="1424294.Gferi_23815"/>
<reference evidence="2 3" key="1">
    <citation type="submission" date="2016-09" db="EMBL/GenBank/DDBJ databases">
        <title>Genomic analysis reveals versatility of anaerobic energy metabolism of Geosporobacter ferrireducens IRF9 of phylum Firmicutes.</title>
        <authorList>
            <person name="Kim S.-J."/>
        </authorList>
    </citation>
    <scope>NUCLEOTIDE SEQUENCE [LARGE SCALE GENOMIC DNA]</scope>
    <source>
        <strain evidence="2 3">IRF9</strain>
    </source>
</reference>
<dbReference type="Pfam" id="PF03483">
    <property type="entry name" value="B3_4"/>
    <property type="match status" value="1"/>
</dbReference>
<sequence>MKKFIVEDDFWNLFPKARIGVVACHSIDNTIKDKGRYKDMIYNSEKEALKYLKNEEFSNNEVIKVWREAFQKFKTKKGARSSIEALLKRVHKGDHIGTINPLVDIYNSISLKYALPCGGEDIDRFAGDIRLTKAVGDESFVTLGTDKSESPYEGEIVYKDKEGAICRCWNWRESVRTMLTENTTNAFLCIELVDENKIVDFENALNELARLVEDNLGGTYKISILDVNNKEVSIK</sequence>
<dbReference type="InterPro" id="IPR020825">
    <property type="entry name" value="Phe-tRNA_synthase-like_B3/B4"/>
</dbReference>
<accession>A0A1D8GMY4</accession>
<dbReference type="AlphaFoldDB" id="A0A1D8GMY4"/>
<dbReference type="SMART" id="SM00873">
    <property type="entry name" value="B3_4"/>
    <property type="match status" value="1"/>
</dbReference>
<dbReference type="OrthoDB" id="276580at2"/>
<dbReference type="Gene3D" id="3.50.40.10">
    <property type="entry name" value="Phenylalanyl-trna Synthetase, Chain B, domain 3"/>
    <property type="match status" value="1"/>
</dbReference>
<dbReference type="RefSeq" id="WP_069980615.1">
    <property type="nucleotide sequence ID" value="NZ_CP017269.1"/>
</dbReference>
<organism evidence="2 3">
    <name type="scientific">Geosporobacter ferrireducens</name>
    <dbReference type="NCBI Taxonomy" id="1424294"/>
    <lineage>
        <taxon>Bacteria</taxon>
        <taxon>Bacillati</taxon>
        <taxon>Bacillota</taxon>
        <taxon>Clostridia</taxon>
        <taxon>Peptostreptococcales</taxon>
        <taxon>Thermotaleaceae</taxon>
        <taxon>Geosporobacter</taxon>
    </lineage>
</organism>
<dbReference type="EMBL" id="CP017269">
    <property type="protein sequence ID" value="AOT72306.1"/>
    <property type="molecule type" value="Genomic_DNA"/>
</dbReference>
<feature type="domain" description="B3/B4 tRNA-binding" evidence="1">
    <location>
        <begin position="64"/>
        <end position="217"/>
    </location>
</feature>
<gene>
    <name evidence="2" type="ORF">Gferi_23815</name>
</gene>
<dbReference type="Proteomes" id="UP000095743">
    <property type="component" value="Chromosome"/>
</dbReference>
<evidence type="ECO:0000259" key="1">
    <source>
        <dbReference type="SMART" id="SM00873"/>
    </source>
</evidence>
<evidence type="ECO:0000313" key="2">
    <source>
        <dbReference type="EMBL" id="AOT72306.1"/>
    </source>
</evidence>